<evidence type="ECO:0000313" key="2">
    <source>
        <dbReference type="Proteomes" id="UP000003340"/>
    </source>
</evidence>
<sequence>MPIFVSAVLQKRLVVHSNLCVLPTAKEGKPLLFTLNKHPSAKPGVFCIQKAAIPSGMTAL</sequence>
<gene>
    <name evidence="1" type="ORF">CLOSTMETH_01961</name>
</gene>
<organism evidence="1 2">
    <name type="scientific">[Clostridium] methylpentosum DSM 5476</name>
    <dbReference type="NCBI Taxonomy" id="537013"/>
    <lineage>
        <taxon>Bacteria</taxon>
        <taxon>Bacillati</taxon>
        <taxon>Bacillota</taxon>
        <taxon>Clostridia</taxon>
        <taxon>Eubacteriales</taxon>
        <taxon>Oscillospiraceae</taxon>
        <taxon>Oscillospiraceae incertae sedis</taxon>
    </lineage>
</organism>
<name>C0EDN3_9FIRM</name>
<evidence type="ECO:0000313" key="1">
    <source>
        <dbReference type="EMBL" id="EEG30440.1"/>
    </source>
</evidence>
<proteinExistence type="predicted"/>
<reference evidence="1 2" key="2">
    <citation type="submission" date="2009-02" db="EMBL/GenBank/DDBJ databases">
        <title>Draft genome sequence of Clostridium methylpentosum (DSM 5476).</title>
        <authorList>
            <person name="Sudarsanam P."/>
            <person name="Ley R."/>
            <person name="Guruge J."/>
            <person name="Turnbaugh P.J."/>
            <person name="Mahowald M."/>
            <person name="Liep D."/>
            <person name="Gordon J."/>
        </authorList>
    </citation>
    <scope>NUCLEOTIDE SEQUENCE [LARGE SCALE GENOMIC DNA]</scope>
    <source>
        <strain evidence="1 2">DSM 5476</strain>
    </source>
</reference>
<dbReference type="AlphaFoldDB" id="C0EDN3"/>
<protein>
    <submittedName>
        <fullName evidence="1">Uncharacterized protein</fullName>
    </submittedName>
</protein>
<accession>C0EDN3</accession>
<dbReference type="HOGENOM" id="CLU_2933170_0_0_9"/>
<dbReference type="Proteomes" id="UP000003340">
    <property type="component" value="Unassembled WGS sequence"/>
</dbReference>
<comment type="caution">
    <text evidence="1">The sequence shown here is derived from an EMBL/GenBank/DDBJ whole genome shotgun (WGS) entry which is preliminary data.</text>
</comment>
<reference evidence="1 2" key="1">
    <citation type="submission" date="2009-01" db="EMBL/GenBank/DDBJ databases">
        <authorList>
            <person name="Fulton L."/>
            <person name="Clifton S."/>
            <person name="Fulton B."/>
            <person name="Xu J."/>
            <person name="Minx P."/>
            <person name="Pepin K.H."/>
            <person name="Johnson M."/>
            <person name="Bhonagiri V."/>
            <person name="Nash W.E."/>
            <person name="Mardis E.R."/>
            <person name="Wilson R.K."/>
        </authorList>
    </citation>
    <scope>NUCLEOTIDE SEQUENCE [LARGE SCALE GENOMIC DNA]</scope>
    <source>
        <strain evidence="1 2">DSM 5476</strain>
    </source>
</reference>
<keyword evidence="2" id="KW-1185">Reference proteome</keyword>
<dbReference type="EMBL" id="ACEC01000064">
    <property type="protein sequence ID" value="EEG30440.1"/>
    <property type="molecule type" value="Genomic_DNA"/>
</dbReference>